<dbReference type="InterPro" id="IPR046426">
    <property type="entry name" value="DAXX_histone-bd_sf"/>
</dbReference>
<evidence type="ECO:0000313" key="3">
    <source>
        <dbReference type="EMBL" id="KAJ8952694.1"/>
    </source>
</evidence>
<keyword evidence="4" id="KW-1185">Reference proteome</keyword>
<dbReference type="Proteomes" id="UP001162162">
    <property type="component" value="Unassembled WGS sequence"/>
</dbReference>
<evidence type="ECO:0000259" key="2">
    <source>
        <dbReference type="Pfam" id="PF20920"/>
    </source>
</evidence>
<dbReference type="Pfam" id="PF20920">
    <property type="entry name" value="DAXX_hist_bd"/>
    <property type="match status" value="1"/>
</dbReference>
<protein>
    <recommendedName>
        <fullName evidence="2">Daxx histone-binding domain-containing protein</fullName>
    </recommendedName>
</protein>
<evidence type="ECO:0000313" key="4">
    <source>
        <dbReference type="Proteomes" id="UP001162162"/>
    </source>
</evidence>
<dbReference type="AlphaFoldDB" id="A0AAV8YPQ5"/>
<accession>A0AAV8YPQ5</accession>
<dbReference type="Gene3D" id="1.20.58.2170">
    <property type="match status" value="1"/>
</dbReference>
<reference evidence="3" key="1">
    <citation type="journal article" date="2023" name="Insect Mol. Biol.">
        <title>Genome sequencing provides insights into the evolution of gene families encoding plant cell wall-degrading enzymes in longhorned beetles.</title>
        <authorList>
            <person name="Shin N.R."/>
            <person name="Okamura Y."/>
            <person name="Kirsch R."/>
            <person name="Pauchet Y."/>
        </authorList>
    </citation>
    <scope>NUCLEOTIDE SEQUENCE</scope>
    <source>
        <strain evidence="3">AMC_N1</strain>
    </source>
</reference>
<feature type="domain" description="Daxx histone-binding" evidence="2">
    <location>
        <begin position="21"/>
        <end position="86"/>
    </location>
</feature>
<dbReference type="EMBL" id="JAPWTK010000065">
    <property type="protein sequence ID" value="KAJ8952694.1"/>
    <property type="molecule type" value="Genomic_DNA"/>
</dbReference>
<sequence length="110" mass="12583">MEKIEFLAACISEVPPVILSNIGVRCFKKLGELLQSRRKKELYDSHYLYIRDSDDPAGKDAELASTLKQNFTEGQIKIEKVCEEFVSKEERGEDPQLSEEDSDKIKTQKS</sequence>
<feature type="region of interest" description="Disordered" evidence="1">
    <location>
        <begin position="87"/>
        <end position="110"/>
    </location>
</feature>
<proteinExistence type="predicted"/>
<organism evidence="3 4">
    <name type="scientific">Aromia moschata</name>
    <dbReference type="NCBI Taxonomy" id="1265417"/>
    <lineage>
        <taxon>Eukaryota</taxon>
        <taxon>Metazoa</taxon>
        <taxon>Ecdysozoa</taxon>
        <taxon>Arthropoda</taxon>
        <taxon>Hexapoda</taxon>
        <taxon>Insecta</taxon>
        <taxon>Pterygota</taxon>
        <taxon>Neoptera</taxon>
        <taxon>Endopterygota</taxon>
        <taxon>Coleoptera</taxon>
        <taxon>Polyphaga</taxon>
        <taxon>Cucujiformia</taxon>
        <taxon>Chrysomeloidea</taxon>
        <taxon>Cerambycidae</taxon>
        <taxon>Cerambycinae</taxon>
        <taxon>Callichromatini</taxon>
        <taxon>Aromia</taxon>
    </lineage>
</organism>
<gene>
    <name evidence="3" type="ORF">NQ318_021010</name>
</gene>
<dbReference type="InterPro" id="IPR046378">
    <property type="entry name" value="DAXX_histone-bd"/>
</dbReference>
<name>A0AAV8YPQ5_9CUCU</name>
<evidence type="ECO:0000256" key="1">
    <source>
        <dbReference type="SAM" id="MobiDB-lite"/>
    </source>
</evidence>
<dbReference type="GO" id="GO:0042393">
    <property type="term" value="F:histone binding"/>
    <property type="evidence" value="ECO:0007669"/>
    <property type="project" value="InterPro"/>
</dbReference>
<comment type="caution">
    <text evidence="3">The sequence shown here is derived from an EMBL/GenBank/DDBJ whole genome shotgun (WGS) entry which is preliminary data.</text>
</comment>